<feature type="region of interest" description="Disordered" evidence="5">
    <location>
        <begin position="1"/>
        <end position="22"/>
    </location>
</feature>
<dbReference type="OrthoDB" id="5242236at2"/>
<feature type="signal peptide" evidence="7">
    <location>
        <begin position="1"/>
        <end position="50"/>
    </location>
</feature>
<dbReference type="RefSeq" id="WP_158032797.1">
    <property type="nucleotide sequence ID" value="NZ_ML708611.1"/>
</dbReference>
<dbReference type="GO" id="GO:0046688">
    <property type="term" value="P:response to copper ion"/>
    <property type="evidence" value="ECO:0007669"/>
    <property type="project" value="InterPro"/>
</dbReference>
<dbReference type="InterPro" id="IPR014755">
    <property type="entry name" value="Cu-Rt/internalin_Ig-like"/>
</dbReference>
<name>A0A5J5L0I6_9MICC</name>
<dbReference type="PANTHER" id="PTHR34820">
    <property type="entry name" value="INNER MEMBRANE PROTEIN YEBZ"/>
    <property type="match status" value="1"/>
</dbReference>
<keyword evidence="4" id="KW-0186">Copper</keyword>
<dbReference type="GO" id="GO:0042597">
    <property type="term" value="C:periplasmic space"/>
    <property type="evidence" value="ECO:0007669"/>
    <property type="project" value="InterPro"/>
</dbReference>
<evidence type="ECO:0000256" key="7">
    <source>
        <dbReference type="SAM" id="SignalP"/>
    </source>
</evidence>
<evidence type="ECO:0000256" key="5">
    <source>
        <dbReference type="SAM" id="MobiDB-lite"/>
    </source>
</evidence>
<evidence type="ECO:0000256" key="6">
    <source>
        <dbReference type="SAM" id="Phobius"/>
    </source>
</evidence>
<sequence length="233" mass="23605">MSNFQIPEPRTGTALQDRPKTGRSIRSQLARLAAATAAAALLALPAPAWAHDTLISSDPADGAQMDEAPEEIELTFSGDLQDVGTAVQVTDSSGADVTDGDPVLNGPTVAQAVTPPGESTGGTDGGIEETYTVVWRVVSSDGHPIEGTFTYDVGQDAGATDDASAVPAAPSSATPAQDQDSATGEADPTATETGDSDDGAPVWLYVAGGAVLVLVILGAVVAVRRIGGDRHDR</sequence>
<dbReference type="SUPFAM" id="SSF81296">
    <property type="entry name" value="E set domains"/>
    <property type="match status" value="1"/>
</dbReference>
<keyword evidence="6" id="KW-0812">Transmembrane</keyword>
<dbReference type="Proteomes" id="UP000325957">
    <property type="component" value="Unassembled WGS sequence"/>
</dbReference>
<feature type="compositionally biased region" description="Low complexity" evidence="5">
    <location>
        <begin position="160"/>
        <end position="179"/>
    </location>
</feature>
<dbReference type="Pfam" id="PF04234">
    <property type="entry name" value="CopC"/>
    <property type="match status" value="1"/>
</dbReference>
<dbReference type="InterPro" id="IPR006311">
    <property type="entry name" value="TAT_signal"/>
</dbReference>
<feature type="transmembrane region" description="Helical" evidence="6">
    <location>
        <begin position="202"/>
        <end position="223"/>
    </location>
</feature>
<keyword evidence="3 7" id="KW-0732">Signal</keyword>
<comment type="caution">
    <text evidence="9">The sequence shown here is derived from an EMBL/GenBank/DDBJ whole genome shotgun (WGS) entry which is preliminary data.</text>
</comment>
<keyword evidence="6" id="KW-1133">Transmembrane helix</keyword>
<feature type="chain" id="PRO_5023904149" evidence="7">
    <location>
        <begin position="51"/>
        <end position="233"/>
    </location>
</feature>
<accession>A0A5J5L0I6</accession>
<evidence type="ECO:0000259" key="8">
    <source>
        <dbReference type="Pfam" id="PF04234"/>
    </source>
</evidence>
<evidence type="ECO:0000256" key="2">
    <source>
        <dbReference type="ARBA" id="ARBA00022723"/>
    </source>
</evidence>
<protein>
    <submittedName>
        <fullName evidence="9">Copper resistance protein CopC</fullName>
    </submittedName>
</protein>
<dbReference type="InterPro" id="IPR007348">
    <property type="entry name" value="CopC_dom"/>
</dbReference>
<evidence type="ECO:0000256" key="1">
    <source>
        <dbReference type="ARBA" id="ARBA00004196"/>
    </source>
</evidence>
<proteinExistence type="predicted"/>
<dbReference type="GO" id="GO:0005507">
    <property type="term" value="F:copper ion binding"/>
    <property type="evidence" value="ECO:0007669"/>
    <property type="project" value="InterPro"/>
</dbReference>
<evidence type="ECO:0000313" key="9">
    <source>
        <dbReference type="EMBL" id="KAA9395372.1"/>
    </source>
</evidence>
<dbReference type="InterPro" id="IPR032694">
    <property type="entry name" value="CopC/D"/>
</dbReference>
<evidence type="ECO:0000256" key="3">
    <source>
        <dbReference type="ARBA" id="ARBA00022729"/>
    </source>
</evidence>
<feature type="domain" description="CopC" evidence="8">
    <location>
        <begin position="51"/>
        <end position="153"/>
    </location>
</feature>
<keyword evidence="10" id="KW-1185">Reference proteome</keyword>
<dbReference type="GO" id="GO:0005886">
    <property type="term" value="C:plasma membrane"/>
    <property type="evidence" value="ECO:0007669"/>
    <property type="project" value="TreeGrafter"/>
</dbReference>
<dbReference type="PANTHER" id="PTHR34820:SF4">
    <property type="entry name" value="INNER MEMBRANE PROTEIN YEBZ"/>
    <property type="match status" value="1"/>
</dbReference>
<dbReference type="InterPro" id="IPR014756">
    <property type="entry name" value="Ig_E-set"/>
</dbReference>
<organism evidence="9 10">
    <name type="scientific">Kocuria coralli</name>
    <dbReference type="NCBI Taxonomy" id="1461025"/>
    <lineage>
        <taxon>Bacteria</taxon>
        <taxon>Bacillati</taxon>
        <taxon>Actinomycetota</taxon>
        <taxon>Actinomycetes</taxon>
        <taxon>Micrococcales</taxon>
        <taxon>Micrococcaceae</taxon>
        <taxon>Kocuria</taxon>
    </lineage>
</organism>
<dbReference type="PROSITE" id="PS51318">
    <property type="entry name" value="TAT"/>
    <property type="match status" value="1"/>
</dbReference>
<dbReference type="GO" id="GO:0030313">
    <property type="term" value="C:cell envelope"/>
    <property type="evidence" value="ECO:0007669"/>
    <property type="project" value="UniProtKB-SubCell"/>
</dbReference>
<evidence type="ECO:0000313" key="10">
    <source>
        <dbReference type="Proteomes" id="UP000325957"/>
    </source>
</evidence>
<keyword evidence="2" id="KW-0479">Metal-binding</keyword>
<keyword evidence="6" id="KW-0472">Membrane</keyword>
<gene>
    <name evidence="9" type="ORF">FCK90_02940</name>
</gene>
<reference evidence="9 10" key="1">
    <citation type="submission" date="2019-05" db="EMBL/GenBank/DDBJ databases">
        <title>Kocuria coralli sp. nov., a novel actinobacterium isolated from coral reef seawater.</title>
        <authorList>
            <person name="Li J."/>
        </authorList>
    </citation>
    <scope>NUCLEOTIDE SEQUENCE [LARGE SCALE GENOMIC DNA]</scope>
    <source>
        <strain evidence="9 10">SCSIO 13007</strain>
    </source>
</reference>
<evidence type="ECO:0000256" key="4">
    <source>
        <dbReference type="ARBA" id="ARBA00023008"/>
    </source>
</evidence>
<dbReference type="AlphaFoldDB" id="A0A5J5L0I6"/>
<feature type="region of interest" description="Disordered" evidence="5">
    <location>
        <begin position="149"/>
        <end position="199"/>
    </location>
</feature>
<dbReference type="EMBL" id="SZWF01000002">
    <property type="protein sequence ID" value="KAA9395372.1"/>
    <property type="molecule type" value="Genomic_DNA"/>
</dbReference>
<dbReference type="Gene3D" id="2.60.40.1220">
    <property type="match status" value="1"/>
</dbReference>
<comment type="subcellular location">
    <subcellularLocation>
        <location evidence="1">Cell envelope</location>
    </subcellularLocation>
</comment>
<dbReference type="GO" id="GO:0006825">
    <property type="term" value="P:copper ion transport"/>
    <property type="evidence" value="ECO:0007669"/>
    <property type="project" value="InterPro"/>
</dbReference>